<evidence type="ECO:0000313" key="2">
    <source>
        <dbReference type="Proteomes" id="UP000010478"/>
    </source>
</evidence>
<name>K9VCY4_9CYAN</name>
<dbReference type="KEGG" id="oni:Osc7112_1497"/>
<sequence>MIRTINVGVISPWLPISEVSTDRYPYCMNDLDTL</sequence>
<proteinExistence type="predicted"/>
<dbReference type="HOGENOM" id="CLU_3374928_0_0_3"/>
<dbReference type="Proteomes" id="UP000010478">
    <property type="component" value="Chromosome"/>
</dbReference>
<accession>K9VCY4</accession>
<dbReference type="STRING" id="179408.Osc7112_1497"/>
<evidence type="ECO:0000313" key="1">
    <source>
        <dbReference type="EMBL" id="AFZ06018.1"/>
    </source>
</evidence>
<dbReference type="EMBL" id="CP003614">
    <property type="protein sequence ID" value="AFZ06018.1"/>
    <property type="molecule type" value="Genomic_DNA"/>
</dbReference>
<keyword evidence="2" id="KW-1185">Reference proteome</keyword>
<dbReference type="AlphaFoldDB" id="K9VCY4"/>
<reference evidence="1 2" key="1">
    <citation type="submission" date="2012-05" db="EMBL/GenBank/DDBJ databases">
        <title>Finished chromosome of genome of Oscillatoria sp. PCC 7112.</title>
        <authorList>
            <consortium name="US DOE Joint Genome Institute"/>
            <person name="Gugger M."/>
            <person name="Coursin T."/>
            <person name="Rippka R."/>
            <person name="Tandeau De Marsac N."/>
            <person name="Huntemann M."/>
            <person name="Wei C.-L."/>
            <person name="Han J."/>
            <person name="Detter J.C."/>
            <person name="Han C."/>
            <person name="Tapia R."/>
            <person name="Davenport K."/>
            <person name="Daligault H."/>
            <person name="Erkkila T."/>
            <person name="Gu W."/>
            <person name="Munk A.C.C."/>
            <person name="Teshima H."/>
            <person name="Xu Y."/>
            <person name="Chain P."/>
            <person name="Chen A."/>
            <person name="Krypides N."/>
            <person name="Mavromatis K."/>
            <person name="Markowitz V."/>
            <person name="Szeto E."/>
            <person name="Ivanova N."/>
            <person name="Mikhailova N."/>
            <person name="Ovchinnikova G."/>
            <person name="Pagani I."/>
            <person name="Pati A."/>
            <person name="Goodwin L."/>
            <person name="Peters L."/>
            <person name="Pitluck S."/>
            <person name="Woyke T."/>
            <person name="Kerfeld C."/>
        </authorList>
    </citation>
    <scope>NUCLEOTIDE SEQUENCE [LARGE SCALE GENOMIC DNA]</scope>
    <source>
        <strain evidence="1 2">PCC 7112</strain>
    </source>
</reference>
<protein>
    <submittedName>
        <fullName evidence="1">Uncharacterized protein</fullName>
    </submittedName>
</protein>
<gene>
    <name evidence="1" type="ORF">Osc7112_1497</name>
</gene>
<organism evidence="1 2">
    <name type="scientific">Phormidium nigroviride PCC 7112</name>
    <dbReference type="NCBI Taxonomy" id="179408"/>
    <lineage>
        <taxon>Bacteria</taxon>
        <taxon>Bacillati</taxon>
        <taxon>Cyanobacteriota</taxon>
        <taxon>Cyanophyceae</taxon>
        <taxon>Oscillatoriophycideae</taxon>
        <taxon>Oscillatoriales</taxon>
        <taxon>Oscillatoriaceae</taxon>
        <taxon>Phormidium</taxon>
    </lineage>
</organism>